<dbReference type="OrthoDB" id="2482871at2"/>
<evidence type="ECO:0000313" key="2">
    <source>
        <dbReference type="EMBL" id="AQQ08593.1"/>
    </source>
</evidence>
<proteinExistence type="predicted"/>
<dbReference type="AlphaFoldDB" id="A0A1Q2HMY1"/>
<evidence type="ECO:0000313" key="3">
    <source>
        <dbReference type="Proteomes" id="UP000188273"/>
    </source>
</evidence>
<accession>A0A1Q2HMY1</accession>
<keyword evidence="3" id="KW-1185">Reference proteome</keyword>
<feature type="signal peptide" evidence="1">
    <location>
        <begin position="1"/>
        <end position="22"/>
    </location>
</feature>
<keyword evidence="1" id="KW-0732">Signal</keyword>
<protein>
    <recommendedName>
        <fullName evidence="4">Beta-galactosidase trimerization domain protein</fullName>
    </recommendedName>
</protein>
<gene>
    <name evidence="2" type="ORF">L21SP3_00380</name>
</gene>
<dbReference type="Proteomes" id="UP000188273">
    <property type="component" value="Chromosome"/>
</dbReference>
<reference evidence="3" key="1">
    <citation type="submission" date="2017-02" db="EMBL/GenBank/DDBJ databases">
        <title>Comparative genomics and description of representatives of a novel lineage of planctomycetes thriving in anoxic sediments.</title>
        <authorList>
            <person name="Spring S."/>
            <person name="Bunk B."/>
            <person name="Sproer C."/>
            <person name="Klenk H.-P."/>
        </authorList>
    </citation>
    <scope>NUCLEOTIDE SEQUENCE [LARGE SCALE GENOMIC DNA]</scope>
    <source>
        <strain evidence="3">L21-RPul-D3</strain>
    </source>
</reference>
<dbReference type="KEGG" id="pbu:L21SP3_00380"/>
<name>A0A1Q2HMY1_9BACT</name>
<sequence precursor="true">MYIQKTKIFCLVVILVSLSHSAIGENAGVYKAASDQGIAADRWIEIDLYWFDYDDMEASAEQFWDRYYPMFENIENWKGVILNVGWLMDTVYEWQGSLNKKIDLPEDMEHWPFIKDEGQLTGSTEQRKKLWKHRFETLDGYNVVNYAPWTYGDLKKLVTILKKVGRDKYGLEDIRIGMLALGWRSIYHGELSAFSKTHENAYLKRGIRWGVPNLIAKLKEDPREYGAYPDGIPEGTPLVEFFGKQWGDLSKTVGLDAIVLRDSIMGVGIYVRNGPYGRTPPKEPKKVSQWSQATADLVRHTKQSNPEALVIGYSSAASAVGDWRVNCFDLETIAKEGYLDAWIDQSWAGAWNEIGQRPPEWASLWNAQRLGWTYQLGYILGHAAVLAESDVRHYFLTETFDAWESWDIIHTAADRLRWGIWAYSHAAVKTPSGLKMPAGSYISWCNQGKRLLSEEDVDFIVKHTNAALIDARNTKEVYGPTLVYNRSAMEWQNENSPNIKIKEWIDEQAGAVMKWSVPIMSITRLEYLKDVESDMFIVQTPVHMEASEKENLIELIESGKPTAIFGSPAGGLDKDIAEIIGIKTNFKTTGKLEFIATLNGQVKGIFEGLPNTFPLYHYFTKNKLTKPIQTLYWVKQENPALVLNNLKGKSLFFWDPPELATNIPYGNAGSLDQDLGSPIPYCLTARAINKMSKEADLCYVDQIKPYRPMQLSCWKTKDGDYRILAGNLEEGINHTSDKWVHNTFNIPESFELPDVFTAQEIWQDAKYVIGDNKLRVVLDQAETKLYILENE</sequence>
<evidence type="ECO:0008006" key="4">
    <source>
        <dbReference type="Google" id="ProtNLM"/>
    </source>
</evidence>
<feature type="chain" id="PRO_5012885264" description="Beta-galactosidase trimerization domain protein" evidence="1">
    <location>
        <begin position="23"/>
        <end position="791"/>
    </location>
</feature>
<organism evidence="2 3">
    <name type="scientific">Sedimentisphaera cyanobacteriorum</name>
    <dbReference type="NCBI Taxonomy" id="1940790"/>
    <lineage>
        <taxon>Bacteria</taxon>
        <taxon>Pseudomonadati</taxon>
        <taxon>Planctomycetota</taxon>
        <taxon>Phycisphaerae</taxon>
        <taxon>Sedimentisphaerales</taxon>
        <taxon>Sedimentisphaeraceae</taxon>
        <taxon>Sedimentisphaera</taxon>
    </lineage>
</organism>
<evidence type="ECO:0000256" key="1">
    <source>
        <dbReference type="SAM" id="SignalP"/>
    </source>
</evidence>
<dbReference type="RefSeq" id="WP_077539051.1">
    <property type="nucleotide sequence ID" value="NZ_CP019633.1"/>
</dbReference>
<dbReference type="EMBL" id="CP019633">
    <property type="protein sequence ID" value="AQQ08593.1"/>
    <property type="molecule type" value="Genomic_DNA"/>
</dbReference>